<evidence type="ECO:0000313" key="7">
    <source>
        <dbReference type="EMBL" id="KAK7522166.1"/>
    </source>
</evidence>
<dbReference type="InterPro" id="IPR006139">
    <property type="entry name" value="D-isomer_2_OHA_DH_cat_dom"/>
</dbReference>
<dbReference type="InterPro" id="IPR006140">
    <property type="entry name" value="D-isomer_DH_NAD-bd"/>
</dbReference>
<evidence type="ECO:0000256" key="2">
    <source>
        <dbReference type="ARBA" id="ARBA00023002"/>
    </source>
</evidence>
<evidence type="ECO:0000256" key="3">
    <source>
        <dbReference type="ARBA" id="ARBA00023027"/>
    </source>
</evidence>
<name>A0ABR1KVL0_9PEZI</name>
<sequence length="364" mass="40617">MSTITSPTKFNRPVTLAVLDDWQDHAPIYLKDITTSDLDISYFPDTIDPKKNPQKLIERLRPFEVISTIRERTPFPREIVTALPNLHLLLTTGMRNLALDLEAFKESEIIVAGTKPVQAEPADPDVPKAPAHTTQHNWALILALANSIPRDDRIVKQGGWQNDLPLHVDLGGKTFASLGLGKLGSESAKIAYSVFGMRILAWSVHLTQDEADRHAKECGLPKGAFQVAPSKEALFKEADILSLHYVLSDRSRGIVGAKELALLKPSALFVNTSRGPLVDEDALYDVLNEGKIRGAGLDVFWDEPLPMDSKWRTTNWGSSEGKSEVILTPHAGYASEKTFRDWWPQTVENLRRYLTGEEIRNRLV</sequence>
<dbReference type="EMBL" id="JBBPHU010000002">
    <property type="protein sequence ID" value="KAK7522166.1"/>
    <property type="molecule type" value="Genomic_DNA"/>
</dbReference>
<comment type="similarity">
    <text evidence="1 4">Belongs to the D-isomer specific 2-hydroxyacid dehydrogenase family.</text>
</comment>
<organism evidence="7 8">
    <name type="scientific">Phyllosticta citriasiana</name>
    <dbReference type="NCBI Taxonomy" id="595635"/>
    <lineage>
        <taxon>Eukaryota</taxon>
        <taxon>Fungi</taxon>
        <taxon>Dikarya</taxon>
        <taxon>Ascomycota</taxon>
        <taxon>Pezizomycotina</taxon>
        <taxon>Dothideomycetes</taxon>
        <taxon>Dothideomycetes incertae sedis</taxon>
        <taxon>Botryosphaeriales</taxon>
        <taxon>Phyllostictaceae</taxon>
        <taxon>Phyllosticta</taxon>
    </lineage>
</organism>
<gene>
    <name evidence="7" type="ORF">IWZ03DRAFT_111133</name>
</gene>
<evidence type="ECO:0000256" key="4">
    <source>
        <dbReference type="RuleBase" id="RU003719"/>
    </source>
</evidence>
<dbReference type="Proteomes" id="UP001363622">
    <property type="component" value="Unassembled WGS sequence"/>
</dbReference>
<dbReference type="PANTHER" id="PTHR42789">
    <property type="entry name" value="D-ISOMER SPECIFIC 2-HYDROXYACID DEHYDROGENASE FAMILY PROTEIN (AFU_ORTHOLOGUE AFUA_6G10090)"/>
    <property type="match status" value="1"/>
</dbReference>
<dbReference type="Gene3D" id="3.40.50.720">
    <property type="entry name" value="NAD(P)-binding Rossmann-like Domain"/>
    <property type="match status" value="2"/>
</dbReference>
<keyword evidence="2 4" id="KW-0560">Oxidoreductase</keyword>
<feature type="domain" description="D-isomer specific 2-hydroxyacid dehydrogenase NAD-binding" evidence="6">
    <location>
        <begin position="139"/>
        <end position="332"/>
    </location>
</feature>
<evidence type="ECO:0000259" key="6">
    <source>
        <dbReference type="Pfam" id="PF02826"/>
    </source>
</evidence>
<dbReference type="SUPFAM" id="SSF52283">
    <property type="entry name" value="Formate/glycerate dehydrogenase catalytic domain-like"/>
    <property type="match status" value="1"/>
</dbReference>
<evidence type="ECO:0000313" key="8">
    <source>
        <dbReference type="Proteomes" id="UP001363622"/>
    </source>
</evidence>
<protein>
    <submittedName>
        <fullName evidence="7">D-isomer specific 2-hydroxyacid dehydrogenase</fullName>
    </submittedName>
</protein>
<keyword evidence="3" id="KW-0520">NAD</keyword>
<evidence type="ECO:0000256" key="1">
    <source>
        <dbReference type="ARBA" id="ARBA00005854"/>
    </source>
</evidence>
<dbReference type="Pfam" id="PF02826">
    <property type="entry name" value="2-Hacid_dh_C"/>
    <property type="match status" value="1"/>
</dbReference>
<dbReference type="PROSITE" id="PS00671">
    <property type="entry name" value="D_2_HYDROXYACID_DH_3"/>
    <property type="match status" value="1"/>
</dbReference>
<dbReference type="PANTHER" id="PTHR42789:SF1">
    <property type="entry name" value="D-ISOMER SPECIFIC 2-HYDROXYACID DEHYDROGENASE FAMILY PROTEIN (AFU_ORTHOLOGUE AFUA_6G10090)"/>
    <property type="match status" value="1"/>
</dbReference>
<proteinExistence type="inferred from homology"/>
<dbReference type="InterPro" id="IPR050857">
    <property type="entry name" value="D-2-hydroxyacid_DH"/>
</dbReference>
<dbReference type="CDD" id="cd12169">
    <property type="entry name" value="PGDH_like_1"/>
    <property type="match status" value="1"/>
</dbReference>
<dbReference type="InterPro" id="IPR029753">
    <property type="entry name" value="D-isomer_DH_CS"/>
</dbReference>
<keyword evidence="8" id="KW-1185">Reference proteome</keyword>
<comment type="caution">
    <text evidence="7">The sequence shown here is derived from an EMBL/GenBank/DDBJ whole genome shotgun (WGS) entry which is preliminary data.</text>
</comment>
<feature type="domain" description="D-isomer specific 2-hydroxyacid dehydrogenase catalytic" evidence="5">
    <location>
        <begin position="40"/>
        <end position="363"/>
    </location>
</feature>
<accession>A0ABR1KVL0</accession>
<dbReference type="Pfam" id="PF00389">
    <property type="entry name" value="2-Hacid_dh"/>
    <property type="match status" value="1"/>
</dbReference>
<dbReference type="InterPro" id="IPR036291">
    <property type="entry name" value="NAD(P)-bd_dom_sf"/>
</dbReference>
<evidence type="ECO:0000259" key="5">
    <source>
        <dbReference type="Pfam" id="PF00389"/>
    </source>
</evidence>
<reference evidence="7 8" key="1">
    <citation type="submission" date="2024-04" db="EMBL/GenBank/DDBJ databases">
        <title>Phyllosticta paracitricarpa is synonymous to the EU quarantine fungus P. citricarpa based on phylogenomic analyses.</title>
        <authorList>
            <consortium name="Lawrence Berkeley National Laboratory"/>
            <person name="Van Ingen-Buijs V.A."/>
            <person name="Van Westerhoven A.C."/>
            <person name="Haridas S."/>
            <person name="Skiadas P."/>
            <person name="Martin F."/>
            <person name="Groenewald J.Z."/>
            <person name="Crous P.W."/>
            <person name="Seidl M.F."/>
        </authorList>
    </citation>
    <scope>NUCLEOTIDE SEQUENCE [LARGE SCALE GENOMIC DNA]</scope>
    <source>
        <strain evidence="7 8">CBS 123371</strain>
    </source>
</reference>
<dbReference type="SUPFAM" id="SSF51735">
    <property type="entry name" value="NAD(P)-binding Rossmann-fold domains"/>
    <property type="match status" value="1"/>
</dbReference>